<protein>
    <submittedName>
        <fullName evidence="2">Domain of uncharacterized function, DUF446</fullName>
    </submittedName>
</protein>
<dbReference type="SUPFAM" id="SSF158452">
    <property type="entry name" value="YqcC-like"/>
    <property type="match status" value="1"/>
</dbReference>
<dbReference type="InterPro" id="IPR036814">
    <property type="entry name" value="YqcC-like_sf"/>
</dbReference>
<sequence>MNALLESQHPLPNAFAVAPYYEMALDATHAVREPLLAVLFELDALFEAEQD</sequence>
<evidence type="ECO:0000259" key="1">
    <source>
        <dbReference type="Pfam" id="PF04287"/>
    </source>
</evidence>
<proteinExistence type="predicted"/>
<gene>
    <name evidence="2" type="primary">yqcC_2</name>
    <name evidence="2" type="ORF">NCTC12120_03648</name>
</gene>
<accession>A0A2X2VDQ7</accession>
<dbReference type="InterPro" id="IPR023376">
    <property type="entry name" value="YqcC-like_dom"/>
</dbReference>
<dbReference type="Gene3D" id="1.20.1440.40">
    <property type="entry name" value="YqcC-like"/>
    <property type="match status" value="1"/>
</dbReference>
<organism evidence="2 3">
    <name type="scientific">Cedecea neteri</name>
    <dbReference type="NCBI Taxonomy" id="158822"/>
    <lineage>
        <taxon>Bacteria</taxon>
        <taxon>Pseudomonadati</taxon>
        <taxon>Pseudomonadota</taxon>
        <taxon>Gammaproteobacteria</taxon>
        <taxon>Enterobacterales</taxon>
        <taxon>Enterobacteriaceae</taxon>
        <taxon>Cedecea</taxon>
    </lineage>
</organism>
<name>A0A2X2VDQ7_9ENTR</name>
<evidence type="ECO:0000313" key="3">
    <source>
        <dbReference type="Proteomes" id="UP000251197"/>
    </source>
</evidence>
<feature type="domain" description="YqcC-like" evidence="1">
    <location>
        <begin position="1"/>
        <end position="45"/>
    </location>
</feature>
<dbReference type="AlphaFoldDB" id="A0A2X2VDQ7"/>
<dbReference type="EMBL" id="UAVU01000003">
    <property type="protein sequence ID" value="SQA99719.1"/>
    <property type="molecule type" value="Genomic_DNA"/>
</dbReference>
<dbReference type="Pfam" id="PF04287">
    <property type="entry name" value="DUF446"/>
    <property type="match status" value="1"/>
</dbReference>
<reference evidence="2 3" key="1">
    <citation type="submission" date="2018-06" db="EMBL/GenBank/DDBJ databases">
        <authorList>
            <consortium name="Pathogen Informatics"/>
            <person name="Doyle S."/>
        </authorList>
    </citation>
    <scope>NUCLEOTIDE SEQUENCE [LARGE SCALE GENOMIC DNA]</scope>
    <source>
        <strain evidence="2 3">NCTC12120</strain>
    </source>
</reference>
<evidence type="ECO:0000313" key="2">
    <source>
        <dbReference type="EMBL" id="SQA99719.1"/>
    </source>
</evidence>
<dbReference type="Proteomes" id="UP000251197">
    <property type="component" value="Unassembled WGS sequence"/>
</dbReference>